<dbReference type="InterPro" id="IPR017214">
    <property type="entry name" value="UCP037471"/>
</dbReference>
<keyword evidence="7" id="KW-0408">Iron</keyword>
<dbReference type="CDD" id="cd08760">
    <property type="entry name" value="Cyt_b561_FRRS1_like"/>
    <property type="match status" value="1"/>
</dbReference>
<dbReference type="Gene3D" id="1.20.120.1770">
    <property type="match status" value="1"/>
</dbReference>
<dbReference type="EMBL" id="JAAGAX010000008">
    <property type="protein sequence ID" value="KAF2304911.1"/>
    <property type="molecule type" value="Genomic_DNA"/>
</dbReference>
<evidence type="ECO:0000256" key="7">
    <source>
        <dbReference type="PIRSR" id="PIRSR037471-1"/>
    </source>
</evidence>
<keyword evidence="12" id="KW-1185">Reference proteome</keyword>
<dbReference type="PIRSF" id="PIRSF037471">
    <property type="entry name" value="UCP037471"/>
    <property type="match status" value="1"/>
</dbReference>
<evidence type="ECO:0000256" key="2">
    <source>
        <dbReference type="ARBA" id="ARBA00022448"/>
    </source>
</evidence>
<keyword evidence="2" id="KW-0813">Transport</keyword>
<dbReference type="InterPro" id="IPR006593">
    <property type="entry name" value="Cyt_b561/ferric_Rdtase_TM"/>
</dbReference>
<dbReference type="SMART" id="SM00665">
    <property type="entry name" value="B561"/>
    <property type="match status" value="1"/>
</dbReference>
<dbReference type="GO" id="GO:0046872">
    <property type="term" value="F:metal ion binding"/>
    <property type="evidence" value="ECO:0007669"/>
    <property type="project" value="UniProtKB-KW"/>
</dbReference>
<evidence type="ECO:0000256" key="4">
    <source>
        <dbReference type="ARBA" id="ARBA00022982"/>
    </source>
</evidence>
<comment type="subcellular location">
    <subcellularLocation>
        <location evidence="1">Membrane</location>
    </subcellularLocation>
</comment>
<dbReference type="AlphaFoldDB" id="A0A6A6LU18"/>
<sequence length="249" mass="28555">MMSSHCLVILSLIFPIHSQALTKNDEVSAVETLGGNQEWHIGPNVENIKPQKNDNSLHDTENGLAFTNLGSWKGRRRHHFRNAHGILNIMGWGALLPFGVIVARYFRRVPLKCDEWYNLLILCQTSGYILGAIGWGIGLWMGSSSKQHPLKTHRNLGIIIFTFATVQMLAICLQPKREDDHRRCWEIYHQVLGYALLAMIIANIFQGIHNQAHAEKWKWLYVGVLVILAFIAISLEIFRWVKPRIHMNF</sequence>
<evidence type="ECO:0000256" key="9">
    <source>
        <dbReference type="SAM" id="SignalP"/>
    </source>
</evidence>
<feature type="binding site" description="axial binding residue" evidence="7">
    <location>
        <position position="189"/>
    </location>
    <ligand>
        <name>heme b</name>
        <dbReference type="ChEBI" id="CHEBI:60344"/>
        <label>1</label>
    </ligand>
    <ligandPart>
        <name>Fe</name>
        <dbReference type="ChEBI" id="CHEBI:18248"/>
    </ligandPart>
</feature>
<dbReference type="PANTHER" id="PTHR23130">
    <property type="entry name" value="CYTOCHROME B561 AND DOMON DOMAIN-CONTAINING PROTEIN"/>
    <property type="match status" value="1"/>
</dbReference>
<feature type="transmembrane region" description="Helical" evidence="8">
    <location>
        <begin position="156"/>
        <end position="175"/>
    </location>
</feature>
<keyword evidence="5 8" id="KW-1133">Transmembrane helix</keyword>
<feature type="transmembrane region" description="Helical" evidence="8">
    <location>
        <begin position="187"/>
        <end position="208"/>
    </location>
</feature>
<evidence type="ECO:0000256" key="3">
    <source>
        <dbReference type="ARBA" id="ARBA00022692"/>
    </source>
</evidence>
<comment type="caution">
    <text evidence="11">The sequence shown here is derived from an EMBL/GenBank/DDBJ whole genome shotgun (WGS) entry which is preliminary data.</text>
</comment>
<dbReference type="GO" id="GO:0016020">
    <property type="term" value="C:membrane"/>
    <property type="evidence" value="ECO:0007669"/>
    <property type="project" value="UniProtKB-SubCell"/>
</dbReference>
<proteinExistence type="predicted"/>
<dbReference type="PANTHER" id="PTHR23130:SF153">
    <property type="entry name" value="CYTOCHROME B561 DOMAIN-CONTAINING PROTEIN"/>
    <property type="match status" value="1"/>
</dbReference>
<evidence type="ECO:0000313" key="12">
    <source>
        <dbReference type="Proteomes" id="UP000467840"/>
    </source>
</evidence>
<organism evidence="11 12">
    <name type="scientific">Hevea brasiliensis</name>
    <name type="common">Para rubber tree</name>
    <name type="synonym">Siphonia brasiliensis</name>
    <dbReference type="NCBI Taxonomy" id="3981"/>
    <lineage>
        <taxon>Eukaryota</taxon>
        <taxon>Viridiplantae</taxon>
        <taxon>Streptophyta</taxon>
        <taxon>Embryophyta</taxon>
        <taxon>Tracheophyta</taxon>
        <taxon>Spermatophyta</taxon>
        <taxon>Magnoliopsida</taxon>
        <taxon>eudicotyledons</taxon>
        <taxon>Gunneridae</taxon>
        <taxon>Pentapetalae</taxon>
        <taxon>rosids</taxon>
        <taxon>fabids</taxon>
        <taxon>Malpighiales</taxon>
        <taxon>Euphorbiaceae</taxon>
        <taxon>Crotonoideae</taxon>
        <taxon>Micrandreae</taxon>
        <taxon>Hevea</taxon>
    </lineage>
</organism>
<feature type="signal peptide" evidence="9">
    <location>
        <begin position="1"/>
        <end position="20"/>
    </location>
</feature>
<feature type="transmembrane region" description="Helical" evidence="8">
    <location>
        <begin position="220"/>
        <end position="241"/>
    </location>
</feature>
<evidence type="ECO:0000259" key="10">
    <source>
        <dbReference type="PROSITE" id="PS50939"/>
    </source>
</evidence>
<keyword evidence="4" id="KW-0249">Electron transport</keyword>
<keyword evidence="6 8" id="KW-0472">Membrane</keyword>
<feature type="domain" description="Cytochrome b561" evidence="10">
    <location>
        <begin position="48"/>
        <end position="244"/>
    </location>
</feature>
<evidence type="ECO:0000256" key="6">
    <source>
        <dbReference type="ARBA" id="ARBA00023136"/>
    </source>
</evidence>
<name>A0A6A6LU18_HEVBR</name>
<protein>
    <recommendedName>
        <fullName evidence="10">Cytochrome b561 domain-containing protein</fullName>
    </recommendedName>
</protein>
<gene>
    <name evidence="11" type="ORF">GH714_000463</name>
</gene>
<evidence type="ECO:0000256" key="8">
    <source>
        <dbReference type="SAM" id="Phobius"/>
    </source>
</evidence>
<keyword evidence="9" id="KW-0732">Signal</keyword>
<feature type="binding site" description="axial binding residue" evidence="7">
    <location>
        <position position="153"/>
    </location>
    <ligand>
        <name>heme b</name>
        <dbReference type="ChEBI" id="CHEBI:60344"/>
        <label>1</label>
    </ligand>
    <ligandPart>
        <name>Fe</name>
        <dbReference type="ChEBI" id="CHEBI:18248"/>
    </ligandPart>
</feature>
<evidence type="ECO:0000313" key="11">
    <source>
        <dbReference type="EMBL" id="KAF2304911.1"/>
    </source>
</evidence>
<feature type="chain" id="PRO_5025440662" description="Cytochrome b561 domain-containing protein" evidence="9">
    <location>
        <begin position="21"/>
        <end position="249"/>
    </location>
</feature>
<keyword evidence="3 8" id="KW-0812">Transmembrane</keyword>
<evidence type="ECO:0000256" key="1">
    <source>
        <dbReference type="ARBA" id="ARBA00004370"/>
    </source>
</evidence>
<reference evidence="11 12" key="1">
    <citation type="journal article" date="2020" name="Mol. Plant">
        <title>The Chromosome-Based Rubber Tree Genome Provides New Insights into Spurge Genome Evolution and Rubber Biosynthesis.</title>
        <authorList>
            <person name="Liu J."/>
            <person name="Shi C."/>
            <person name="Shi C.C."/>
            <person name="Li W."/>
            <person name="Zhang Q.J."/>
            <person name="Zhang Y."/>
            <person name="Li K."/>
            <person name="Lu H.F."/>
            <person name="Shi C."/>
            <person name="Zhu S.T."/>
            <person name="Xiao Z.Y."/>
            <person name="Nan H."/>
            <person name="Yue Y."/>
            <person name="Zhu X.G."/>
            <person name="Wu Y."/>
            <person name="Hong X.N."/>
            <person name="Fan G.Y."/>
            <person name="Tong Y."/>
            <person name="Zhang D."/>
            <person name="Mao C.L."/>
            <person name="Liu Y.L."/>
            <person name="Hao S.J."/>
            <person name="Liu W.Q."/>
            <person name="Lv M.Q."/>
            <person name="Zhang H.B."/>
            <person name="Liu Y."/>
            <person name="Hu-Tang G.R."/>
            <person name="Wang J.P."/>
            <person name="Wang J.H."/>
            <person name="Sun Y.H."/>
            <person name="Ni S.B."/>
            <person name="Chen W.B."/>
            <person name="Zhang X.C."/>
            <person name="Jiao Y.N."/>
            <person name="Eichler E.E."/>
            <person name="Li G.H."/>
            <person name="Liu X."/>
            <person name="Gao L.Z."/>
        </authorList>
    </citation>
    <scope>NUCLEOTIDE SEQUENCE [LARGE SCALE GENOMIC DNA]</scope>
    <source>
        <strain evidence="12">cv. GT1</strain>
        <tissue evidence="11">Leaf</tissue>
    </source>
</reference>
<accession>A0A6A6LU18</accession>
<feature type="binding site" description="axial binding residue" evidence="7">
    <location>
        <position position="84"/>
    </location>
    <ligand>
        <name>heme b</name>
        <dbReference type="ChEBI" id="CHEBI:60344"/>
        <label>1</label>
    </ligand>
    <ligandPart>
        <name>Fe</name>
        <dbReference type="ChEBI" id="CHEBI:18248"/>
    </ligandPart>
</feature>
<feature type="transmembrane region" description="Helical" evidence="8">
    <location>
        <begin position="85"/>
        <end position="106"/>
    </location>
</feature>
<dbReference type="PROSITE" id="PS50939">
    <property type="entry name" value="CYTOCHROME_B561"/>
    <property type="match status" value="1"/>
</dbReference>
<keyword evidence="7" id="KW-0479">Metal-binding</keyword>
<dbReference type="Proteomes" id="UP000467840">
    <property type="component" value="Chromosome 9"/>
</dbReference>
<evidence type="ECO:0000256" key="5">
    <source>
        <dbReference type="ARBA" id="ARBA00022989"/>
    </source>
</evidence>
<feature type="transmembrane region" description="Helical" evidence="8">
    <location>
        <begin position="118"/>
        <end position="141"/>
    </location>
</feature>